<evidence type="ECO:0000256" key="1">
    <source>
        <dbReference type="ARBA" id="ARBA00023002"/>
    </source>
</evidence>
<keyword evidence="1" id="KW-0560">Oxidoreductase</keyword>
<dbReference type="InterPro" id="IPR016162">
    <property type="entry name" value="Ald_DH_N"/>
</dbReference>
<sequence length="482" mass="51174">MTVTVRSHIAGEWVDGEGEEFEVSNPARCDEVVARGRTCSADELTRAVDAAAAAARSWAHTPAHERAGYLARAASRLEADADGLGRELSREEGKTLVEGRGEVLRAAQILRFFAADADREAGEIYNSPRRGERILVSRRPVGVVAAITPFNFPIAIPAWKIAPALAYGNVVLFKPASAVPLLAMRFVEALVDAGLPAGVLQLVLGDSEIGSGLVEHPGVHAVTFTGSTGVGRRLGARCAELGKAFQGEMGGKNAAIVLADADLDLAVDQVVSGAFRSSGQKCTATSRVIVEEAVADAFIERLAERTAKLVVGDPLSTDTFLGPVIDTRSHRTLLAAIERARAAGVREVFGRPAYAHGELAEGCFVSPTIFEVDADSDRDLWERELFGPVLVVRRARSREDAVALANDSEFGLSGAVFTRDIASVSEILDDWNVGILHVNSETPGADPHVPFGGVKGSGIGPKEQGRAAREFFTESTTVYLRG</sequence>
<keyword evidence="4" id="KW-1185">Reference proteome</keyword>
<accession>A0ABM8E3F2</accession>
<protein>
    <submittedName>
        <fullName evidence="3">Aldehyde dehydrogenase</fullName>
    </submittedName>
</protein>
<name>A0ABM8E3F2_9MICO</name>
<dbReference type="PANTHER" id="PTHR43353">
    <property type="entry name" value="SUCCINATE-SEMIALDEHYDE DEHYDROGENASE, MITOCHONDRIAL"/>
    <property type="match status" value="1"/>
</dbReference>
<reference evidence="3 4" key="1">
    <citation type="submission" date="2022-12" db="EMBL/GenBank/DDBJ databases">
        <title>Microbacterium terricola strain KV-448 chromosome, complete genome.</title>
        <authorList>
            <person name="Oshima T."/>
            <person name="Moriya T."/>
            <person name="Bessho Y."/>
        </authorList>
    </citation>
    <scope>NUCLEOTIDE SEQUENCE [LARGE SCALE GENOMIC DNA]</scope>
    <source>
        <strain evidence="3 4">KV-448</strain>
    </source>
</reference>
<dbReference type="InterPro" id="IPR015590">
    <property type="entry name" value="Aldehyde_DH_dom"/>
</dbReference>
<evidence type="ECO:0000259" key="2">
    <source>
        <dbReference type="Pfam" id="PF00171"/>
    </source>
</evidence>
<dbReference type="InterPro" id="IPR050740">
    <property type="entry name" value="Aldehyde_DH_Superfamily"/>
</dbReference>
<proteinExistence type="predicted"/>
<dbReference type="InterPro" id="IPR016163">
    <property type="entry name" value="Ald_DH_C"/>
</dbReference>
<dbReference type="InterPro" id="IPR016160">
    <property type="entry name" value="Ald_DH_CS_CYS"/>
</dbReference>
<dbReference type="Gene3D" id="3.40.605.10">
    <property type="entry name" value="Aldehyde Dehydrogenase, Chain A, domain 1"/>
    <property type="match status" value="1"/>
</dbReference>
<feature type="domain" description="Aldehyde dehydrogenase" evidence="2">
    <location>
        <begin position="13"/>
        <end position="478"/>
    </location>
</feature>
<dbReference type="Proteomes" id="UP001317779">
    <property type="component" value="Chromosome"/>
</dbReference>
<evidence type="ECO:0000313" key="3">
    <source>
        <dbReference type="EMBL" id="BDV32241.1"/>
    </source>
</evidence>
<dbReference type="RefSeq" id="WP_263797100.1">
    <property type="nucleotide sequence ID" value="NZ_AP027141.1"/>
</dbReference>
<dbReference type="PANTHER" id="PTHR43353:SF5">
    <property type="entry name" value="SUCCINATE-SEMIALDEHYDE DEHYDROGENASE, MITOCHONDRIAL"/>
    <property type="match status" value="1"/>
</dbReference>
<dbReference type="SUPFAM" id="SSF53720">
    <property type="entry name" value="ALDH-like"/>
    <property type="match status" value="1"/>
</dbReference>
<evidence type="ECO:0000313" key="4">
    <source>
        <dbReference type="Proteomes" id="UP001317779"/>
    </source>
</evidence>
<dbReference type="InterPro" id="IPR016161">
    <property type="entry name" value="Ald_DH/histidinol_DH"/>
</dbReference>
<dbReference type="PROSITE" id="PS00070">
    <property type="entry name" value="ALDEHYDE_DEHYDR_CYS"/>
    <property type="match status" value="1"/>
</dbReference>
<dbReference type="EMBL" id="AP027141">
    <property type="protein sequence ID" value="BDV32241.1"/>
    <property type="molecule type" value="Genomic_DNA"/>
</dbReference>
<gene>
    <name evidence="3" type="ORF">Microterr_29010</name>
</gene>
<organism evidence="3 4">
    <name type="scientific">Microbacterium terricola</name>
    <dbReference type="NCBI Taxonomy" id="344163"/>
    <lineage>
        <taxon>Bacteria</taxon>
        <taxon>Bacillati</taxon>
        <taxon>Actinomycetota</taxon>
        <taxon>Actinomycetes</taxon>
        <taxon>Micrococcales</taxon>
        <taxon>Microbacteriaceae</taxon>
        <taxon>Microbacterium</taxon>
    </lineage>
</organism>
<dbReference type="Gene3D" id="3.40.309.10">
    <property type="entry name" value="Aldehyde Dehydrogenase, Chain A, domain 2"/>
    <property type="match status" value="1"/>
</dbReference>
<dbReference type="Pfam" id="PF00171">
    <property type="entry name" value="Aldedh"/>
    <property type="match status" value="1"/>
</dbReference>